<dbReference type="AlphaFoldDB" id="A0A197JD58"/>
<reference evidence="1 2" key="1">
    <citation type="submission" date="2016-05" db="EMBL/GenBank/DDBJ databases">
        <title>Genome sequencing reveals origins of a unique bacterial endosymbiosis in the earliest lineages of terrestrial Fungi.</title>
        <authorList>
            <consortium name="DOE Joint Genome Institute"/>
            <person name="Uehling J."/>
            <person name="Gryganskyi A."/>
            <person name="Hameed K."/>
            <person name="Tschaplinski T."/>
            <person name="Misztal P."/>
            <person name="Wu S."/>
            <person name="Desiro A."/>
            <person name="Vande Pol N."/>
            <person name="Du Z.-Y."/>
            <person name="Zienkiewicz A."/>
            <person name="Zienkiewicz K."/>
            <person name="Morin E."/>
            <person name="Tisserant E."/>
            <person name="Splivallo R."/>
            <person name="Hainaut M."/>
            <person name="Henrissat B."/>
            <person name="Ohm R."/>
            <person name="Kuo A."/>
            <person name="Yan J."/>
            <person name="Lipzen A."/>
            <person name="Nolan M."/>
            <person name="Labutti K."/>
            <person name="Barry K."/>
            <person name="Goldstein A."/>
            <person name="Labbe J."/>
            <person name="Schadt C."/>
            <person name="Tuskan G."/>
            <person name="Grigoriev I."/>
            <person name="Martin F."/>
            <person name="Vilgalys R."/>
            <person name="Bonito G."/>
        </authorList>
    </citation>
    <scope>NUCLEOTIDE SEQUENCE [LARGE SCALE GENOMIC DNA]</scope>
    <source>
        <strain evidence="1 2">AG-77</strain>
    </source>
</reference>
<proteinExistence type="predicted"/>
<dbReference type="EMBL" id="KV442171">
    <property type="protein sequence ID" value="OAQ22384.1"/>
    <property type="molecule type" value="Genomic_DNA"/>
</dbReference>
<accession>A0A197JD58</accession>
<sequence>MNGVDLSDQYRSYYSTQLTVFRTWMPLFFWILDTTIVNSYRIYKAQGGTVPHKDFRIALAWALVSEGNASTHIPKIRHHHKQQEAHAHSHKLQYVTKSRNELSPPRFVNKGDHCPEKIDDGTRPNCILCRHKATVLGDETCDVKTPTTWICGCCKVPLCLTKARNCYKEYHGF</sequence>
<evidence type="ECO:0000313" key="1">
    <source>
        <dbReference type="EMBL" id="OAQ22384.1"/>
    </source>
</evidence>
<organism evidence="1 2">
    <name type="scientific">Linnemannia elongata AG-77</name>
    <dbReference type="NCBI Taxonomy" id="1314771"/>
    <lineage>
        <taxon>Eukaryota</taxon>
        <taxon>Fungi</taxon>
        <taxon>Fungi incertae sedis</taxon>
        <taxon>Mucoromycota</taxon>
        <taxon>Mortierellomycotina</taxon>
        <taxon>Mortierellomycetes</taxon>
        <taxon>Mortierellales</taxon>
        <taxon>Mortierellaceae</taxon>
        <taxon>Linnemannia</taxon>
    </lineage>
</organism>
<evidence type="ECO:0000313" key="2">
    <source>
        <dbReference type="Proteomes" id="UP000078512"/>
    </source>
</evidence>
<keyword evidence="2" id="KW-1185">Reference proteome</keyword>
<dbReference type="STRING" id="1314771.A0A197JD58"/>
<dbReference type="PANTHER" id="PTHR46599">
    <property type="entry name" value="PIGGYBAC TRANSPOSABLE ELEMENT-DERIVED PROTEIN 4"/>
    <property type="match status" value="1"/>
</dbReference>
<dbReference type="OrthoDB" id="2431486at2759"/>
<dbReference type="PANTHER" id="PTHR46599:SF3">
    <property type="entry name" value="PIGGYBAC TRANSPOSABLE ELEMENT-DERIVED PROTEIN 4"/>
    <property type="match status" value="1"/>
</dbReference>
<evidence type="ECO:0008006" key="3">
    <source>
        <dbReference type="Google" id="ProtNLM"/>
    </source>
</evidence>
<name>A0A197JD58_9FUNG</name>
<dbReference type="Proteomes" id="UP000078512">
    <property type="component" value="Unassembled WGS sequence"/>
</dbReference>
<gene>
    <name evidence="1" type="ORF">K457DRAFT_1825532</name>
</gene>
<protein>
    <recommendedName>
        <fullName evidence="3">PiggyBac transposable element-derived protein domain-containing protein</fullName>
    </recommendedName>
</protein>